<reference evidence="2 3" key="1">
    <citation type="submission" date="2019-07" db="EMBL/GenBank/DDBJ databases">
        <title>Draft Genome Sequence of the first blaOXA-58-Harboring Acinetobacter colistiniresistens clinical isolate from Brazil.</title>
        <authorList>
            <person name="Favaro L.S."/>
            <person name="Paula-Petroli S.B."/>
            <person name="Moura C.F."/>
            <person name="Tognim M.C.B."/>
            <person name="Venancio E.J."/>
            <person name="Yamada-Ogatta S.F."/>
            <person name="Carrara-Marroni F.E."/>
        </authorList>
    </citation>
    <scope>NUCLEOTIDE SEQUENCE [LARGE SCALE GENOMIC DNA]</scope>
    <source>
        <strain evidence="2 3">DL</strain>
    </source>
</reference>
<name>A0A558ENW9_9GAMM</name>
<evidence type="ECO:0000313" key="3">
    <source>
        <dbReference type="Proteomes" id="UP000316981"/>
    </source>
</evidence>
<keyword evidence="1" id="KW-0812">Transmembrane</keyword>
<organism evidence="2 3">
    <name type="scientific">Acinetobacter colistiniresistens</name>
    <dbReference type="NCBI Taxonomy" id="280145"/>
    <lineage>
        <taxon>Bacteria</taxon>
        <taxon>Pseudomonadati</taxon>
        <taxon>Pseudomonadota</taxon>
        <taxon>Gammaproteobacteria</taxon>
        <taxon>Moraxellales</taxon>
        <taxon>Moraxellaceae</taxon>
        <taxon>Acinetobacter</taxon>
    </lineage>
</organism>
<protein>
    <recommendedName>
        <fullName evidence="4">DUF2523 domain-containing protein</fullName>
    </recommendedName>
</protein>
<dbReference type="AlphaFoldDB" id="A0A558ENW9"/>
<gene>
    <name evidence="2" type="ORF">FPV60_21590</name>
</gene>
<accession>A0A558ENW9</accession>
<evidence type="ECO:0000256" key="1">
    <source>
        <dbReference type="SAM" id="Phobius"/>
    </source>
</evidence>
<proteinExistence type="predicted"/>
<comment type="caution">
    <text evidence="2">The sequence shown here is derived from an EMBL/GenBank/DDBJ whole genome shotgun (WGS) entry which is preliminary data.</text>
</comment>
<feature type="transmembrane region" description="Helical" evidence="1">
    <location>
        <begin position="37"/>
        <end position="57"/>
    </location>
</feature>
<evidence type="ECO:0000313" key="2">
    <source>
        <dbReference type="EMBL" id="TVT75054.1"/>
    </source>
</evidence>
<dbReference type="Proteomes" id="UP000316981">
    <property type="component" value="Unassembled WGS sequence"/>
</dbReference>
<sequence length="108" mass="11510">MVIRGPIGCTIDFRCRLLHLEIILLKKPSRIALCNKAALGLSVVGYLGTMAAVKYAFNQQLLGLTGLAPDLLALLGIYGVDHVLSSFISVALFLMTLNAGKLAIRKAG</sequence>
<feature type="transmembrane region" description="Helical" evidence="1">
    <location>
        <begin position="77"/>
        <end position="97"/>
    </location>
</feature>
<keyword evidence="1" id="KW-0472">Membrane</keyword>
<keyword evidence="1" id="KW-1133">Transmembrane helix</keyword>
<dbReference type="EMBL" id="VMTP01000127">
    <property type="protein sequence ID" value="TVT75054.1"/>
    <property type="molecule type" value="Genomic_DNA"/>
</dbReference>
<evidence type="ECO:0008006" key="4">
    <source>
        <dbReference type="Google" id="ProtNLM"/>
    </source>
</evidence>